<evidence type="ECO:0008006" key="4">
    <source>
        <dbReference type="Google" id="ProtNLM"/>
    </source>
</evidence>
<gene>
    <name evidence="2" type="ORF">OC842_003539</name>
</gene>
<name>A0AAN6JR37_9BASI</name>
<dbReference type="InterPro" id="IPR027267">
    <property type="entry name" value="AH/BAR_dom_sf"/>
</dbReference>
<keyword evidence="1" id="KW-0175">Coiled coil</keyword>
<evidence type="ECO:0000313" key="3">
    <source>
        <dbReference type="Proteomes" id="UP001176521"/>
    </source>
</evidence>
<proteinExistence type="predicted"/>
<keyword evidence="3" id="KW-1185">Reference proteome</keyword>
<dbReference type="AlphaFoldDB" id="A0AAN6JR37"/>
<dbReference type="EMBL" id="JAPDMQ010000179">
    <property type="protein sequence ID" value="KAK0531673.1"/>
    <property type="molecule type" value="Genomic_DNA"/>
</dbReference>
<organism evidence="2 3">
    <name type="scientific">Tilletia horrida</name>
    <dbReference type="NCBI Taxonomy" id="155126"/>
    <lineage>
        <taxon>Eukaryota</taxon>
        <taxon>Fungi</taxon>
        <taxon>Dikarya</taxon>
        <taxon>Basidiomycota</taxon>
        <taxon>Ustilaginomycotina</taxon>
        <taxon>Exobasidiomycetes</taxon>
        <taxon>Tilletiales</taxon>
        <taxon>Tilletiaceae</taxon>
        <taxon>Tilletia</taxon>
    </lineage>
</organism>
<feature type="coiled-coil region" evidence="1">
    <location>
        <begin position="231"/>
        <end position="284"/>
    </location>
</feature>
<accession>A0AAN6JR37</accession>
<dbReference type="InterPro" id="IPR018859">
    <property type="entry name" value="BAR_dom-cont"/>
</dbReference>
<protein>
    <recommendedName>
        <fullName evidence="4">BAR domain-containing protein</fullName>
    </recommendedName>
</protein>
<reference evidence="2" key="1">
    <citation type="journal article" date="2023" name="PhytoFront">
        <title>Draft Genome Resources of Seven Strains of Tilletia horrida, Causal Agent of Kernel Smut of Rice.</title>
        <authorList>
            <person name="Khanal S."/>
            <person name="Antony Babu S."/>
            <person name="Zhou X.G."/>
        </authorList>
    </citation>
    <scope>NUCLEOTIDE SEQUENCE</scope>
    <source>
        <strain evidence="2">TX3</strain>
    </source>
</reference>
<dbReference type="Proteomes" id="UP001176521">
    <property type="component" value="Unassembled WGS sequence"/>
</dbReference>
<dbReference type="SUPFAM" id="SSF103657">
    <property type="entry name" value="BAR/IMD domain-like"/>
    <property type="match status" value="1"/>
</dbReference>
<evidence type="ECO:0000256" key="1">
    <source>
        <dbReference type="SAM" id="Coils"/>
    </source>
</evidence>
<dbReference type="Gene3D" id="1.20.1270.60">
    <property type="entry name" value="Arfaptin homology (AH) domain/BAR domain"/>
    <property type="match status" value="1"/>
</dbReference>
<sequence length="336" mass="34661">MAAPKSEGFSFNKIMAQAAPIGASLSRGFTSFSQSTRERLGQVEKDDITELPEEYKALETRVDALKAAHTALLKIARTYENEGYDYPFNAGESVGQIGAQIGHSVTSWAASATKGNANLPNVQPTAAPAEYPKTLAHALSRAAASGAISLGASPTNLPTASTATAAGAAGGAPAPTGPSKLGEALQTLAIAEDAVGNARLAQDDAVVDGFVEPFSTFGVQIQLAIKARQNVREARLHLDSWKQALKAAENAGKADKIAANTQAVEEAEDKLVAVTEECISLMKAVLDSAGPVIALSKLVKAQAEYHKHAAETLANAADAIAKTASSAEAGERASRA</sequence>
<comment type="caution">
    <text evidence="2">The sequence shown here is derived from an EMBL/GenBank/DDBJ whole genome shotgun (WGS) entry which is preliminary data.</text>
</comment>
<evidence type="ECO:0000313" key="2">
    <source>
        <dbReference type="EMBL" id="KAK0531673.1"/>
    </source>
</evidence>
<dbReference type="Pfam" id="PF10455">
    <property type="entry name" value="BAR_2"/>
    <property type="match status" value="1"/>
</dbReference>